<protein>
    <submittedName>
        <fullName evidence="7">ABC transporter permease</fullName>
    </submittedName>
</protein>
<dbReference type="GO" id="GO:0022857">
    <property type="term" value="F:transmembrane transporter activity"/>
    <property type="evidence" value="ECO:0007669"/>
    <property type="project" value="InterPro"/>
</dbReference>
<evidence type="ECO:0000256" key="5">
    <source>
        <dbReference type="ARBA" id="ARBA00023136"/>
    </source>
</evidence>
<feature type="transmembrane region" description="Helical" evidence="6">
    <location>
        <begin position="152"/>
        <end position="171"/>
    </location>
</feature>
<dbReference type="PANTHER" id="PTHR43370:SF1">
    <property type="entry name" value="GUANOSINE ABC TRANSPORTER PERMEASE PROTEIN NUPQ"/>
    <property type="match status" value="1"/>
</dbReference>
<name>A0A7X2NQR3_9FIRM</name>
<feature type="transmembrane region" description="Helical" evidence="6">
    <location>
        <begin position="6"/>
        <end position="28"/>
    </location>
</feature>
<evidence type="ECO:0000256" key="6">
    <source>
        <dbReference type="SAM" id="Phobius"/>
    </source>
</evidence>
<keyword evidence="3 6" id="KW-0812">Transmembrane</keyword>
<keyword evidence="5 6" id="KW-0472">Membrane</keyword>
<organism evidence="7 8">
    <name type="scientific">Stecheria intestinalis</name>
    <dbReference type="NCBI Taxonomy" id="2606630"/>
    <lineage>
        <taxon>Bacteria</taxon>
        <taxon>Bacillati</taxon>
        <taxon>Bacillota</taxon>
        <taxon>Erysipelotrichia</taxon>
        <taxon>Erysipelotrichales</taxon>
        <taxon>Erysipelotrichaceae</taxon>
        <taxon>Stecheria</taxon>
    </lineage>
</organism>
<keyword evidence="8" id="KW-1185">Reference proteome</keyword>
<feature type="transmembrane region" description="Helical" evidence="6">
    <location>
        <begin position="253"/>
        <end position="271"/>
    </location>
</feature>
<feature type="transmembrane region" description="Helical" evidence="6">
    <location>
        <begin position="202"/>
        <end position="221"/>
    </location>
</feature>
<gene>
    <name evidence="7" type="ORF">FYJ51_02845</name>
</gene>
<comment type="caution">
    <text evidence="7">The sequence shown here is derived from an EMBL/GenBank/DDBJ whole genome shotgun (WGS) entry which is preliminary data.</text>
</comment>
<evidence type="ECO:0000256" key="4">
    <source>
        <dbReference type="ARBA" id="ARBA00022989"/>
    </source>
</evidence>
<dbReference type="Pfam" id="PF02653">
    <property type="entry name" value="BPD_transp_2"/>
    <property type="match status" value="1"/>
</dbReference>
<evidence type="ECO:0000313" key="7">
    <source>
        <dbReference type="EMBL" id="MSS57839.1"/>
    </source>
</evidence>
<dbReference type="CDD" id="cd06580">
    <property type="entry name" value="TM_PBP1_transp_TpRbsC_like"/>
    <property type="match status" value="1"/>
</dbReference>
<evidence type="ECO:0000256" key="2">
    <source>
        <dbReference type="ARBA" id="ARBA00022475"/>
    </source>
</evidence>
<comment type="subcellular location">
    <subcellularLocation>
        <location evidence="1">Cell membrane</location>
        <topology evidence="1">Multi-pass membrane protein</topology>
    </subcellularLocation>
</comment>
<evidence type="ECO:0000256" key="1">
    <source>
        <dbReference type="ARBA" id="ARBA00004651"/>
    </source>
</evidence>
<keyword evidence="2" id="KW-1003">Cell membrane</keyword>
<dbReference type="EMBL" id="VUMN01000004">
    <property type="protein sequence ID" value="MSS57839.1"/>
    <property type="molecule type" value="Genomic_DNA"/>
</dbReference>
<dbReference type="AlphaFoldDB" id="A0A7X2NQR3"/>
<proteinExistence type="predicted"/>
<evidence type="ECO:0000256" key="3">
    <source>
        <dbReference type="ARBA" id="ARBA00022692"/>
    </source>
</evidence>
<reference evidence="7 8" key="1">
    <citation type="submission" date="2019-08" db="EMBL/GenBank/DDBJ databases">
        <title>In-depth cultivation of the pig gut microbiome towards novel bacterial diversity and tailored functional studies.</title>
        <authorList>
            <person name="Wylensek D."/>
            <person name="Hitch T.C.A."/>
            <person name="Clavel T."/>
        </authorList>
    </citation>
    <scope>NUCLEOTIDE SEQUENCE [LARGE SCALE GENOMIC DNA]</scope>
    <source>
        <strain evidence="7 8">Oil+RF-744-GAM-WT-6</strain>
    </source>
</reference>
<feature type="transmembrane region" description="Helical" evidence="6">
    <location>
        <begin position="67"/>
        <end position="89"/>
    </location>
</feature>
<keyword evidence="4 6" id="KW-1133">Transmembrane helix</keyword>
<evidence type="ECO:0000313" key="8">
    <source>
        <dbReference type="Proteomes" id="UP000461880"/>
    </source>
</evidence>
<dbReference type="RefSeq" id="WP_105304659.1">
    <property type="nucleotide sequence ID" value="NZ_VUMN01000004.1"/>
</dbReference>
<feature type="transmembrane region" description="Helical" evidence="6">
    <location>
        <begin position="283"/>
        <end position="301"/>
    </location>
</feature>
<dbReference type="Proteomes" id="UP000461880">
    <property type="component" value="Unassembled WGS sequence"/>
</dbReference>
<accession>A0A7X2NQR3</accession>
<feature type="transmembrane region" description="Helical" evidence="6">
    <location>
        <begin position="40"/>
        <end position="61"/>
    </location>
</feature>
<dbReference type="PANTHER" id="PTHR43370">
    <property type="entry name" value="SUGAR ABC TRANSPORTER INTEGRAL MEMBRANE PROTEIN-RELATED"/>
    <property type="match status" value="1"/>
</dbReference>
<dbReference type="InterPro" id="IPR001851">
    <property type="entry name" value="ABC_transp_permease"/>
</dbReference>
<feature type="transmembrane region" description="Helical" evidence="6">
    <location>
        <begin position="96"/>
        <end position="117"/>
    </location>
</feature>
<dbReference type="GO" id="GO:0005886">
    <property type="term" value="C:plasma membrane"/>
    <property type="evidence" value="ECO:0007669"/>
    <property type="project" value="UniProtKB-SubCell"/>
</dbReference>
<sequence>MQTSIWSQLFSASFLFIIIRVGTPLMYASLSSYIASLAGIPNIAIEGIMNFGALFGVYFSAITGSAWLGLLGAIAIGIGCGLLMGFFTMKMKADPIMIGIALNLFSADFAIFLLLLWTGSKGTTASLPSKTLPSVNIPFIENIPILGEIISGHYFLTYICIAMMILLYILVYKTSFGLRMQACGLDANAAESVGIKVPKVRMIAVIISGILAAMGGAYLSMGYLSIYSSNMTASRGWIGVAAAAVGGRDLPKVMWATLLFSVASGLVNLLLLENLPSELINTIPYLSVLIGLVIMSIRSAAKLRASREKKAA</sequence>